<feature type="transmembrane region" description="Helical" evidence="1">
    <location>
        <begin position="92"/>
        <end position="112"/>
    </location>
</feature>
<keyword evidence="1" id="KW-1133">Transmembrane helix</keyword>
<accession>A0A4R4X3K7</accession>
<proteinExistence type="predicted"/>
<feature type="transmembrane region" description="Helical" evidence="1">
    <location>
        <begin position="55"/>
        <end position="80"/>
    </location>
</feature>
<comment type="caution">
    <text evidence="2">The sequence shown here is derived from an EMBL/GenBank/DDBJ whole genome shotgun (WGS) entry which is preliminary data.</text>
</comment>
<feature type="transmembrane region" description="Helical" evidence="1">
    <location>
        <begin position="26"/>
        <end position="43"/>
    </location>
</feature>
<dbReference type="OrthoDB" id="3831188at2"/>
<keyword evidence="3" id="KW-1185">Reference proteome</keyword>
<dbReference type="Proteomes" id="UP000295172">
    <property type="component" value="Unassembled WGS sequence"/>
</dbReference>
<evidence type="ECO:0000313" key="2">
    <source>
        <dbReference type="EMBL" id="TDD24822.1"/>
    </source>
</evidence>
<organism evidence="2 3">
    <name type="scientific">Kribbella turkmenica</name>
    <dbReference type="NCBI Taxonomy" id="2530375"/>
    <lineage>
        <taxon>Bacteria</taxon>
        <taxon>Bacillati</taxon>
        <taxon>Actinomycetota</taxon>
        <taxon>Actinomycetes</taxon>
        <taxon>Propionibacteriales</taxon>
        <taxon>Kribbellaceae</taxon>
        <taxon>Kribbella</taxon>
    </lineage>
</organism>
<gene>
    <name evidence="2" type="ORF">E1218_15885</name>
</gene>
<reference evidence="2 3" key="1">
    <citation type="submission" date="2019-02" db="EMBL/GenBank/DDBJ databases">
        <title>Draft genome sequences of novel Actinobacteria.</title>
        <authorList>
            <person name="Sahin N."/>
            <person name="Ay H."/>
            <person name="Saygin H."/>
        </authorList>
    </citation>
    <scope>NUCLEOTIDE SEQUENCE [LARGE SCALE GENOMIC DNA]</scope>
    <source>
        <strain evidence="2 3">16K104</strain>
    </source>
</reference>
<dbReference type="AlphaFoldDB" id="A0A4R4X3K7"/>
<protein>
    <submittedName>
        <fullName evidence="2">Uncharacterized protein</fullName>
    </submittedName>
</protein>
<keyword evidence="1" id="KW-0472">Membrane</keyword>
<dbReference type="EMBL" id="SMKR01000061">
    <property type="protein sequence ID" value="TDD24822.1"/>
    <property type="molecule type" value="Genomic_DNA"/>
</dbReference>
<dbReference type="RefSeq" id="WP_132320779.1">
    <property type="nucleotide sequence ID" value="NZ_SMKR01000061.1"/>
</dbReference>
<name>A0A4R4X3K7_9ACTN</name>
<sequence length="143" mass="14774">MAAPSPDPSPDPTPDAERARRTTARLLGGCAALTVLVGIFQLGEIVQGADEYGAGAWLGVTVAVLAILGLVALYGACALGRATLRTRLIGKLDVFQVATVLLLVAVTAGVLIPTRNTTALALLLPWGITYWVHGLDATTSDEP</sequence>
<evidence type="ECO:0000256" key="1">
    <source>
        <dbReference type="SAM" id="Phobius"/>
    </source>
</evidence>
<keyword evidence="1" id="KW-0812">Transmembrane</keyword>
<evidence type="ECO:0000313" key="3">
    <source>
        <dbReference type="Proteomes" id="UP000295172"/>
    </source>
</evidence>